<gene>
    <name evidence="2" type="ORF">GCM10010921_03380</name>
</gene>
<evidence type="ECO:0000256" key="1">
    <source>
        <dbReference type="SAM" id="Phobius"/>
    </source>
</evidence>
<feature type="transmembrane region" description="Helical" evidence="1">
    <location>
        <begin position="168"/>
        <end position="189"/>
    </location>
</feature>
<feature type="transmembrane region" description="Helical" evidence="1">
    <location>
        <begin position="23"/>
        <end position="41"/>
    </location>
</feature>
<protein>
    <submittedName>
        <fullName evidence="2">Uncharacterized protein</fullName>
    </submittedName>
</protein>
<dbReference type="RefSeq" id="WP_188754505.1">
    <property type="nucleotide sequence ID" value="NZ_BMJY01000001.1"/>
</dbReference>
<keyword evidence="3" id="KW-1185">Reference proteome</keyword>
<feature type="transmembrane region" description="Helical" evidence="1">
    <location>
        <begin position="47"/>
        <end position="71"/>
    </location>
</feature>
<organism evidence="2 3">
    <name type="scientific">Microbacterium album</name>
    <dbReference type="NCBI Taxonomy" id="2053191"/>
    <lineage>
        <taxon>Bacteria</taxon>
        <taxon>Bacillati</taxon>
        <taxon>Actinomycetota</taxon>
        <taxon>Actinomycetes</taxon>
        <taxon>Micrococcales</taxon>
        <taxon>Microbacteriaceae</taxon>
        <taxon>Microbacterium</taxon>
    </lineage>
</organism>
<feature type="transmembrane region" description="Helical" evidence="1">
    <location>
        <begin position="92"/>
        <end position="113"/>
    </location>
</feature>
<reference evidence="2" key="1">
    <citation type="journal article" date="2014" name="Int. J. Syst. Evol. Microbiol.">
        <title>Complete genome sequence of Corynebacterium casei LMG S-19264T (=DSM 44701T), isolated from a smear-ripened cheese.</title>
        <authorList>
            <consortium name="US DOE Joint Genome Institute (JGI-PGF)"/>
            <person name="Walter F."/>
            <person name="Albersmeier A."/>
            <person name="Kalinowski J."/>
            <person name="Ruckert C."/>
        </authorList>
    </citation>
    <scope>NUCLEOTIDE SEQUENCE</scope>
    <source>
        <strain evidence="2">CGMCC 1.15794</strain>
    </source>
</reference>
<proteinExistence type="predicted"/>
<keyword evidence="1" id="KW-0472">Membrane</keyword>
<reference evidence="2" key="2">
    <citation type="submission" date="2020-09" db="EMBL/GenBank/DDBJ databases">
        <authorList>
            <person name="Sun Q."/>
            <person name="Zhou Y."/>
        </authorList>
    </citation>
    <scope>NUCLEOTIDE SEQUENCE</scope>
    <source>
        <strain evidence="2">CGMCC 1.15794</strain>
    </source>
</reference>
<name>A0A917IDH7_9MICO</name>
<keyword evidence="1" id="KW-1133">Transmembrane helix</keyword>
<dbReference type="AlphaFoldDB" id="A0A917IDH7"/>
<feature type="transmembrane region" description="Helical" evidence="1">
    <location>
        <begin position="145"/>
        <end position="162"/>
    </location>
</feature>
<evidence type="ECO:0000313" key="3">
    <source>
        <dbReference type="Proteomes" id="UP000657592"/>
    </source>
</evidence>
<keyword evidence="1" id="KW-0812">Transmembrane</keyword>
<sequence>MASLEQNSTTQAPEWFGSAARGIAFFPVMMSAYAVFYAAWWPFAWGYAGSGVFALVVVLAAVFIARGVAQIRHASSFPNNRNDEDQRLGKTMGLLNSVTHPIWMLGSIILLAFGEGRWVLPLMVFVIGAHFVPMARILGRRIDYVLGPVAMVGAIIAGVLALDPQVSWLVVFAVAGIGGAVATLCYAVYMARAYRRLCERAVVPFPLTASVPKPR</sequence>
<dbReference type="EMBL" id="BMJY01000001">
    <property type="protein sequence ID" value="GGH35145.1"/>
    <property type="molecule type" value="Genomic_DNA"/>
</dbReference>
<comment type="caution">
    <text evidence="2">The sequence shown here is derived from an EMBL/GenBank/DDBJ whole genome shotgun (WGS) entry which is preliminary data.</text>
</comment>
<feature type="transmembrane region" description="Helical" evidence="1">
    <location>
        <begin position="119"/>
        <end position="138"/>
    </location>
</feature>
<dbReference type="Proteomes" id="UP000657592">
    <property type="component" value="Unassembled WGS sequence"/>
</dbReference>
<accession>A0A917IDH7</accession>
<evidence type="ECO:0000313" key="2">
    <source>
        <dbReference type="EMBL" id="GGH35145.1"/>
    </source>
</evidence>